<evidence type="ECO:0000256" key="15">
    <source>
        <dbReference type="ARBA" id="ARBA00047816"/>
    </source>
</evidence>
<feature type="transmembrane region" description="Helical" evidence="19">
    <location>
        <begin position="52"/>
        <end position="72"/>
    </location>
</feature>
<dbReference type="SUPFAM" id="SSF81464">
    <property type="entry name" value="Cytochrome c oxidase subunit II-like, transmembrane region"/>
    <property type="match status" value="1"/>
</dbReference>
<keyword evidence="3 17" id="KW-0813">Transport</keyword>
<dbReference type="PROSITE" id="PS00078">
    <property type="entry name" value="COX2"/>
    <property type="match status" value="1"/>
</dbReference>
<evidence type="ECO:0000313" key="24">
    <source>
        <dbReference type="Proteomes" id="UP000677436"/>
    </source>
</evidence>
<dbReference type="PANTHER" id="PTHR22888:SF10">
    <property type="entry name" value="CYTOCHROME C OXIDASE SUBUNIT 2"/>
    <property type="match status" value="1"/>
</dbReference>
<evidence type="ECO:0000256" key="11">
    <source>
        <dbReference type="ARBA" id="ARBA00023004"/>
    </source>
</evidence>
<dbReference type="Proteomes" id="UP000677436">
    <property type="component" value="Chromosome"/>
</dbReference>
<keyword evidence="4 16" id="KW-0349">Heme</keyword>
<dbReference type="InterPro" id="IPR014222">
    <property type="entry name" value="Cyt_c_oxidase_su2"/>
</dbReference>
<evidence type="ECO:0000256" key="17">
    <source>
        <dbReference type="RuleBase" id="RU000456"/>
    </source>
</evidence>
<dbReference type="GO" id="GO:0016491">
    <property type="term" value="F:oxidoreductase activity"/>
    <property type="evidence" value="ECO:0007669"/>
    <property type="project" value="InterPro"/>
</dbReference>
<dbReference type="InterPro" id="IPR009056">
    <property type="entry name" value="Cyt_c-like_dom"/>
</dbReference>
<dbReference type="SUPFAM" id="SSF49503">
    <property type="entry name" value="Cupredoxins"/>
    <property type="match status" value="1"/>
</dbReference>
<evidence type="ECO:0000256" key="3">
    <source>
        <dbReference type="ARBA" id="ARBA00022448"/>
    </source>
</evidence>
<dbReference type="Gene3D" id="1.10.287.90">
    <property type="match status" value="1"/>
</dbReference>
<organism evidence="23 24">
    <name type="scientific">Polycladomyces abyssicola</name>
    <dbReference type="NCBI Taxonomy" id="1125966"/>
    <lineage>
        <taxon>Bacteria</taxon>
        <taxon>Bacillati</taxon>
        <taxon>Bacillota</taxon>
        <taxon>Bacilli</taxon>
        <taxon>Bacillales</taxon>
        <taxon>Thermoactinomycetaceae</taxon>
        <taxon>Polycladomyces</taxon>
    </lineage>
</organism>
<dbReference type="GO" id="GO:0005886">
    <property type="term" value="C:plasma membrane"/>
    <property type="evidence" value="ECO:0007669"/>
    <property type="project" value="UniProtKB-SubCell"/>
</dbReference>
<evidence type="ECO:0000256" key="18">
    <source>
        <dbReference type="RuleBase" id="RU004024"/>
    </source>
</evidence>
<keyword evidence="11 16" id="KW-0408">Iron</keyword>
<dbReference type="InterPro" id="IPR036909">
    <property type="entry name" value="Cyt_c-like_dom_sf"/>
</dbReference>
<dbReference type="InterPro" id="IPR011759">
    <property type="entry name" value="Cyt_c_oxidase_su2_TM_dom"/>
</dbReference>
<reference evidence="23" key="2">
    <citation type="journal article" date="2021" name="Microbiol. Resour. Announc.">
        <title>Complete Genome Sequence of Polycladomyces abyssicola JIR-001T, Isolated from Hemipelagic Sediment in Deep Seawater.</title>
        <authorList>
            <person name="Tsubouchi T."/>
            <person name="Kaneko Y."/>
        </authorList>
    </citation>
    <scope>NUCLEOTIDE SEQUENCE</scope>
    <source>
        <strain evidence="23">JIR-001</strain>
    </source>
</reference>
<evidence type="ECO:0000256" key="10">
    <source>
        <dbReference type="ARBA" id="ARBA00022989"/>
    </source>
</evidence>
<keyword evidence="5 17" id="KW-0679">Respiratory chain</keyword>
<evidence type="ECO:0000256" key="14">
    <source>
        <dbReference type="ARBA" id="ARBA00024688"/>
    </source>
</evidence>
<keyword evidence="10 19" id="KW-1133">Transmembrane helix</keyword>
<sequence>MKVLRRRQHLWRYLFVFAALALLLTGCGDPRLNSLDPSGPAGRVQLSLIQLSFWIMFGVLTVVTIIYVYVLVRFRERPGQNEIPKQVEGNTKLEILWTVIPIVLLAVLAVPTVSTTFSLSKKSPQGQAIEVKVVGHQYWWEFIYPQYGFRTSQELHIPVGKKVHFEVTSTDVIHAFWVPNLGGKVDAIPGKKNYMWLQADKPGRYAGKCAELCGASHALMDFTVIAQTQQDFDKWVKAQQHPQSMATNKTLEQGKKLVAQNCIGCHAVRGAGFRYEGKKGPELTGFGQRTTIAGFLPHDEKHLQAWLKNPQAFKPGARMPKIGYLDDQEMKALTQYLMSLK</sequence>
<evidence type="ECO:0000256" key="6">
    <source>
        <dbReference type="ARBA" id="ARBA00022692"/>
    </source>
</evidence>
<dbReference type="PROSITE" id="PS51007">
    <property type="entry name" value="CYTC"/>
    <property type="match status" value="1"/>
</dbReference>
<evidence type="ECO:0000256" key="13">
    <source>
        <dbReference type="ARBA" id="ARBA00023136"/>
    </source>
</evidence>
<reference evidence="23" key="1">
    <citation type="journal article" date="2013" name="Int. J. Syst. Evol. Microbiol.">
        <title>Polycladomyces abyssicola gen. nov., sp. nov., a thermophilic filamentous bacterium isolated from hemipelagic sediment.</title>
        <authorList>
            <person name="Tsubouchi T."/>
            <person name="Shimane Y."/>
            <person name="Mori K."/>
            <person name="Usui K."/>
            <person name="Hiraki T."/>
            <person name="Tame A."/>
            <person name="Uematsu K."/>
            <person name="Maruyama T."/>
            <person name="Hatada Y."/>
        </authorList>
    </citation>
    <scope>NUCLEOTIDE SEQUENCE</scope>
    <source>
        <strain evidence="23">JIR-001</strain>
    </source>
</reference>
<keyword evidence="24" id="KW-1185">Reference proteome</keyword>
<dbReference type="GO" id="GO:0042773">
    <property type="term" value="P:ATP synthesis coupled electron transport"/>
    <property type="evidence" value="ECO:0007669"/>
    <property type="project" value="TreeGrafter"/>
</dbReference>
<dbReference type="Pfam" id="PF00034">
    <property type="entry name" value="Cytochrom_C"/>
    <property type="match status" value="1"/>
</dbReference>
<keyword evidence="13 19" id="KW-0472">Membrane</keyword>
<dbReference type="EMBL" id="AP024601">
    <property type="protein sequence ID" value="BCU82940.1"/>
    <property type="molecule type" value="Genomic_DNA"/>
</dbReference>
<keyword evidence="9 17" id="KW-0249">Electron transport</keyword>
<dbReference type="InterPro" id="IPR008972">
    <property type="entry name" value="Cupredoxin"/>
</dbReference>
<dbReference type="Gene3D" id="2.60.40.420">
    <property type="entry name" value="Cupredoxins - blue copper proteins"/>
    <property type="match status" value="1"/>
</dbReference>
<dbReference type="Pfam" id="PF02790">
    <property type="entry name" value="COX2_TM"/>
    <property type="match status" value="1"/>
</dbReference>
<dbReference type="InterPro" id="IPR001505">
    <property type="entry name" value="Copper_CuA"/>
</dbReference>
<dbReference type="GO" id="GO:0005507">
    <property type="term" value="F:copper ion binding"/>
    <property type="evidence" value="ECO:0007669"/>
    <property type="project" value="InterPro"/>
</dbReference>
<dbReference type="PROSITE" id="PS50999">
    <property type="entry name" value="COX2_TM"/>
    <property type="match status" value="1"/>
</dbReference>
<comment type="catalytic activity">
    <reaction evidence="15 18">
        <text>4 Fe(II)-[cytochrome c] + O2 + 8 H(+)(in) = 4 Fe(III)-[cytochrome c] + 2 H2O + 4 H(+)(out)</text>
        <dbReference type="Rhea" id="RHEA:11436"/>
        <dbReference type="Rhea" id="RHEA-COMP:10350"/>
        <dbReference type="Rhea" id="RHEA-COMP:14399"/>
        <dbReference type="ChEBI" id="CHEBI:15377"/>
        <dbReference type="ChEBI" id="CHEBI:15378"/>
        <dbReference type="ChEBI" id="CHEBI:15379"/>
        <dbReference type="ChEBI" id="CHEBI:29033"/>
        <dbReference type="ChEBI" id="CHEBI:29034"/>
        <dbReference type="EC" id="7.1.1.9"/>
    </reaction>
</comment>
<dbReference type="EC" id="7.1.1.9" evidence="18"/>
<dbReference type="InterPro" id="IPR034236">
    <property type="entry name" value="CuRO_CcO_Caa3_II"/>
</dbReference>
<evidence type="ECO:0000256" key="16">
    <source>
        <dbReference type="PROSITE-ProRule" id="PRU00433"/>
    </source>
</evidence>
<evidence type="ECO:0000256" key="1">
    <source>
        <dbReference type="ARBA" id="ARBA00004141"/>
    </source>
</evidence>
<dbReference type="KEGG" id="pabs:JIR001_27230"/>
<dbReference type="PROSITE" id="PS51257">
    <property type="entry name" value="PROKAR_LIPOPROTEIN"/>
    <property type="match status" value="1"/>
</dbReference>
<keyword evidence="8" id="KW-1278">Translocase</keyword>
<evidence type="ECO:0000256" key="7">
    <source>
        <dbReference type="ARBA" id="ARBA00022723"/>
    </source>
</evidence>
<dbReference type="GO" id="GO:0004129">
    <property type="term" value="F:cytochrome-c oxidase activity"/>
    <property type="evidence" value="ECO:0007669"/>
    <property type="project" value="UniProtKB-EC"/>
</dbReference>
<dbReference type="InterPro" id="IPR002429">
    <property type="entry name" value="CcO_II-like_C"/>
</dbReference>
<keyword evidence="7 16" id="KW-0479">Metal-binding</keyword>
<dbReference type="CDD" id="cd04213">
    <property type="entry name" value="CuRO_CcO_Caa3_II"/>
    <property type="match status" value="1"/>
</dbReference>
<dbReference type="InterPro" id="IPR036257">
    <property type="entry name" value="Cyt_c_oxidase_su2_TM_sf"/>
</dbReference>
<evidence type="ECO:0000259" key="20">
    <source>
        <dbReference type="PROSITE" id="PS50857"/>
    </source>
</evidence>
<evidence type="ECO:0000256" key="5">
    <source>
        <dbReference type="ARBA" id="ARBA00022660"/>
    </source>
</evidence>
<comment type="subcellular location">
    <subcellularLocation>
        <location evidence="17">Cell membrane</location>
        <topology evidence="17">Multi-pass membrane protein</topology>
    </subcellularLocation>
    <subcellularLocation>
        <location evidence="1">Membrane</location>
        <topology evidence="1">Multi-pass membrane protein</topology>
    </subcellularLocation>
</comment>
<dbReference type="Pfam" id="PF00116">
    <property type="entry name" value="COX2"/>
    <property type="match status" value="1"/>
</dbReference>
<feature type="domain" description="Cytochrome oxidase subunit II copper A binding" evidence="20">
    <location>
        <begin position="126"/>
        <end position="238"/>
    </location>
</feature>
<feature type="transmembrane region" description="Helical" evidence="19">
    <location>
        <begin position="93"/>
        <end position="113"/>
    </location>
</feature>
<feature type="domain" description="Cytochrome oxidase subunit II transmembrane region profile" evidence="21">
    <location>
        <begin position="26"/>
        <end position="123"/>
    </location>
</feature>
<comment type="function">
    <text evidence="14 18">Subunits I and II form the functional core of the enzyme complex. Electrons originating in cytochrome c are transferred via heme a and Cu(A) to the binuclear center formed by heme a3 and Cu(B).</text>
</comment>
<keyword evidence="12 18" id="KW-0186">Copper</keyword>
<dbReference type="InterPro" id="IPR045187">
    <property type="entry name" value="CcO_II"/>
</dbReference>
<feature type="domain" description="Cytochrome c" evidence="22">
    <location>
        <begin position="249"/>
        <end position="341"/>
    </location>
</feature>
<dbReference type="AlphaFoldDB" id="A0A8D5UGR0"/>
<evidence type="ECO:0000313" key="23">
    <source>
        <dbReference type="EMBL" id="BCU82940.1"/>
    </source>
</evidence>
<comment type="cofactor">
    <cofactor evidence="18">
        <name>Cu cation</name>
        <dbReference type="ChEBI" id="CHEBI:23378"/>
    </cofactor>
    <text evidence="18">Binds a copper A center.</text>
</comment>
<keyword evidence="6 17" id="KW-0812">Transmembrane</keyword>
<evidence type="ECO:0000259" key="22">
    <source>
        <dbReference type="PROSITE" id="PS51007"/>
    </source>
</evidence>
<name>A0A8D5UGR0_9BACL</name>
<evidence type="ECO:0000256" key="2">
    <source>
        <dbReference type="ARBA" id="ARBA00007866"/>
    </source>
</evidence>
<accession>A0A8D5UGR0</accession>
<proteinExistence type="inferred from homology"/>
<evidence type="ECO:0000259" key="21">
    <source>
        <dbReference type="PROSITE" id="PS50999"/>
    </source>
</evidence>
<evidence type="ECO:0000256" key="12">
    <source>
        <dbReference type="ARBA" id="ARBA00023008"/>
    </source>
</evidence>
<evidence type="ECO:0000256" key="8">
    <source>
        <dbReference type="ARBA" id="ARBA00022967"/>
    </source>
</evidence>
<evidence type="ECO:0000256" key="4">
    <source>
        <dbReference type="ARBA" id="ARBA00022617"/>
    </source>
</evidence>
<comment type="similarity">
    <text evidence="2 17">Belongs to the cytochrome c oxidase subunit 2 family.</text>
</comment>
<protein>
    <recommendedName>
        <fullName evidence="18">Cytochrome c oxidase subunit 2</fullName>
        <ecNumber evidence="18">7.1.1.9</ecNumber>
    </recommendedName>
</protein>
<dbReference type="GO" id="GO:0020037">
    <property type="term" value="F:heme binding"/>
    <property type="evidence" value="ECO:0007669"/>
    <property type="project" value="InterPro"/>
</dbReference>
<evidence type="ECO:0000256" key="9">
    <source>
        <dbReference type="ARBA" id="ARBA00022982"/>
    </source>
</evidence>
<dbReference type="PROSITE" id="PS50857">
    <property type="entry name" value="COX2_CUA"/>
    <property type="match status" value="1"/>
</dbReference>
<dbReference type="PANTHER" id="PTHR22888">
    <property type="entry name" value="CYTOCHROME C OXIDASE, SUBUNIT II"/>
    <property type="match status" value="1"/>
</dbReference>
<gene>
    <name evidence="23" type="primary">ctaC</name>
    <name evidence="23" type="ORF">JIR001_27230</name>
</gene>
<evidence type="ECO:0000256" key="19">
    <source>
        <dbReference type="SAM" id="Phobius"/>
    </source>
</evidence>
<dbReference type="NCBIfam" id="TIGR02866">
    <property type="entry name" value="CoxB"/>
    <property type="match status" value="1"/>
</dbReference>
<dbReference type="SUPFAM" id="SSF46626">
    <property type="entry name" value="Cytochrome c"/>
    <property type="match status" value="1"/>
</dbReference>